<dbReference type="PANTHER" id="PTHR42655:SF1">
    <property type="entry name" value="GLYCOGEN PHOSPHORYLASE"/>
    <property type="match status" value="1"/>
</dbReference>
<dbReference type="GO" id="GO:0030170">
    <property type="term" value="F:pyridoxal phosphate binding"/>
    <property type="evidence" value="ECO:0007669"/>
    <property type="project" value="InterPro"/>
</dbReference>
<reference evidence="6" key="1">
    <citation type="journal article" date="2014" name="Int. J. Syst. Evol. Microbiol.">
        <title>Complete genome sequence of Corynebacterium casei LMG S-19264T (=DSM 44701T), isolated from a smear-ripened cheese.</title>
        <authorList>
            <consortium name="US DOE Joint Genome Institute (JGI-PGF)"/>
            <person name="Walter F."/>
            <person name="Albersmeier A."/>
            <person name="Kalinowski J."/>
            <person name="Ruckert C."/>
        </authorList>
    </citation>
    <scope>NUCLEOTIDE SEQUENCE</scope>
    <source>
        <strain evidence="6">JCM 14371</strain>
    </source>
</reference>
<dbReference type="PANTHER" id="PTHR42655">
    <property type="entry name" value="GLYCOGEN PHOSPHORYLASE"/>
    <property type="match status" value="1"/>
</dbReference>
<evidence type="ECO:0000256" key="2">
    <source>
        <dbReference type="ARBA" id="ARBA00006047"/>
    </source>
</evidence>
<dbReference type="PIRSF" id="PIRSF000460">
    <property type="entry name" value="Pprylas_GlgP"/>
    <property type="match status" value="1"/>
</dbReference>
<keyword evidence="7" id="KW-1185">Reference proteome</keyword>
<dbReference type="Gene3D" id="3.40.50.2000">
    <property type="entry name" value="Glycogen Phosphorylase B"/>
    <property type="match status" value="3"/>
</dbReference>
<evidence type="ECO:0000259" key="5">
    <source>
        <dbReference type="Pfam" id="PF11897"/>
    </source>
</evidence>
<dbReference type="RefSeq" id="WP_188960696.1">
    <property type="nucleotide sequence ID" value="NZ_BMOE01000001.1"/>
</dbReference>
<keyword evidence="4" id="KW-0663">Pyridoxal phosphate</keyword>
<dbReference type="InterPro" id="IPR000811">
    <property type="entry name" value="Glyco_trans_35"/>
</dbReference>
<comment type="caution">
    <text evidence="6">The sequence shown here is derived from an EMBL/GenBank/DDBJ whole genome shotgun (WGS) entry which is preliminary data.</text>
</comment>
<evidence type="ECO:0000256" key="4">
    <source>
        <dbReference type="PIRSR" id="PIRSR000460-1"/>
    </source>
</evidence>
<gene>
    <name evidence="6" type="ORF">GCM10008939_05910</name>
</gene>
<comment type="similarity">
    <text evidence="2">Belongs to the glycogen phosphorylase family.</text>
</comment>
<comment type="catalytic activity">
    <reaction evidence="1">
        <text>[(1-&gt;4)-alpha-D-glucosyl](n) + phosphate = [(1-&gt;4)-alpha-D-glucosyl](n-1) + alpha-D-glucose 1-phosphate</text>
        <dbReference type="Rhea" id="RHEA:41732"/>
        <dbReference type="Rhea" id="RHEA-COMP:9584"/>
        <dbReference type="Rhea" id="RHEA-COMP:9586"/>
        <dbReference type="ChEBI" id="CHEBI:15444"/>
        <dbReference type="ChEBI" id="CHEBI:43474"/>
        <dbReference type="ChEBI" id="CHEBI:58601"/>
        <dbReference type="EC" id="2.4.1.1"/>
    </reaction>
</comment>
<proteinExistence type="inferred from homology"/>
<dbReference type="SUPFAM" id="SSF53756">
    <property type="entry name" value="UDP-Glycosyltransferase/glycogen phosphorylase"/>
    <property type="match status" value="1"/>
</dbReference>
<dbReference type="GO" id="GO:0008184">
    <property type="term" value="F:glycogen phosphorylase activity"/>
    <property type="evidence" value="ECO:0007669"/>
    <property type="project" value="InterPro"/>
</dbReference>
<evidence type="ECO:0000256" key="1">
    <source>
        <dbReference type="ARBA" id="ARBA00001275"/>
    </source>
</evidence>
<dbReference type="GO" id="GO:0005975">
    <property type="term" value="P:carbohydrate metabolic process"/>
    <property type="evidence" value="ECO:0007669"/>
    <property type="project" value="InterPro"/>
</dbReference>
<evidence type="ECO:0000256" key="3">
    <source>
        <dbReference type="ARBA" id="ARBA00022533"/>
    </source>
</evidence>
<name>A0A917P759_9DEIO</name>
<protein>
    <submittedName>
        <fullName evidence="6">Alpha-glucan phosphorylase</fullName>
    </submittedName>
</protein>
<dbReference type="EMBL" id="BMOE01000001">
    <property type="protein sequence ID" value="GGJ64862.1"/>
    <property type="molecule type" value="Genomic_DNA"/>
</dbReference>
<dbReference type="InterPro" id="IPR011834">
    <property type="entry name" value="Agluc_phsphrylas"/>
</dbReference>
<sequence length="844" mass="94601">MNVIGKVTVLPRLPAAIRRLEELAYNLYWSWTPKAQDLYASLDAGIWNRFQHNPVRTLLEVSADRLAEVAADPEYLARYEAVLADFDAYMNKKDTWAARNAGALGGPGKGVAYFSMEYAYHECLPIYSGGLGVLAGDHCKSASDLGLPFTAVGMLFRQGYFTQLFNKDGWQQERYDELDLTTLPVRPAKLDSGDDARVSVRIMGREIILRIWTLQVGRIRVLLLDSNVPENSEDDRKMTARLYGGNQELRIQQYLLLGIGGVRALRAMKVDASVYHMNEGHAAFMALERIREQVAAGMDFRTATEAVASATLFTTHTPVPAGNDAYAYDLTDRYLGDWPTQLGTSRNELYELARQEQNWDNQWVPSFSMSVFALRMSRAANGVSELHGEVSRGLWNFLYQGAEPEEVPIGHVTNGAHNLTFLAQQYRELFDRVLPADWTERLEDRAMWDAVRDIPDADLAAAKREQKVEMIDFVRASVRQQLERNGASAADVADVDGLLSPDVLTIGFARRFATYKRATLLFRDKARLSAILNNPDRPVQFVFAGKAHPADNPGKAFIQEIYRTSQEPEFKGKIVILENYDMNVARHLVQGVDVWMNNPRRPLEASGTSGMKASFNGSPNFSVLDGWWREGYDGKNGWPIGDEREYADLNLQDDADAFSLYRTLEDSIAPLYYAQDAEGQNHGWLETVRQSVVTVNPEFSMQRQVIDYIQKYYLPLDARSAHVNAEQEAVARTLGGWKAWIRQQWPFVGLQASAQLPASVEPGEHVTVSAQVNGAGIADSDLRVEAVLKRGEHLTRVPLQSLGQGRYETSIPLDASGLYSIGVRMLPTHADLSNEFELGLLKWA</sequence>
<evidence type="ECO:0000313" key="7">
    <source>
        <dbReference type="Proteomes" id="UP000635726"/>
    </source>
</evidence>
<keyword evidence="3" id="KW-0021">Allosteric enzyme</keyword>
<dbReference type="Pfam" id="PF00343">
    <property type="entry name" value="Phosphorylase"/>
    <property type="match status" value="1"/>
</dbReference>
<dbReference type="InterPro" id="IPR024517">
    <property type="entry name" value="Glycogen_phosphorylase_DUF3417"/>
</dbReference>
<feature type="domain" description="DUF3417" evidence="5">
    <location>
        <begin position="13"/>
        <end position="124"/>
    </location>
</feature>
<organism evidence="6 7">
    <name type="scientific">Deinococcus aquiradiocola</name>
    <dbReference type="NCBI Taxonomy" id="393059"/>
    <lineage>
        <taxon>Bacteria</taxon>
        <taxon>Thermotogati</taxon>
        <taxon>Deinococcota</taxon>
        <taxon>Deinococci</taxon>
        <taxon>Deinococcales</taxon>
        <taxon>Deinococcaceae</taxon>
        <taxon>Deinococcus</taxon>
    </lineage>
</organism>
<accession>A0A917P759</accession>
<feature type="modified residue" description="N6-(pyridoxal phosphate)lysine" evidence="4">
    <location>
        <position position="612"/>
    </location>
</feature>
<dbReference type="Pfam" id="PF11897">
    <property type="entry name" value="DUF3417"/>
    <property type="match status" value="1"/>
</dbReference>
<dbReference type="Proteomes" id="UP000635726">
    <property type="component" value="Unassembled WGS sequence"/>
</dbReference>
<dbReference type="InterPro" id="IPR052182">
    <property type="entry name" value="Glycogen/Maltodextrin_Phosph"/>
</dbReference>
<reference evidence="6" key="2">
    <citation type="submission" date="2020-09" db="EMBL/GenBank/DDBJ databases">
        <authorList>
            <person name="Sun Q."/>
            <person name="Ohkuma M."/>
        </authorList>
    </citation>
    <scope>NUCLEOTIDE SEQUENCE</scope>
    <source>
        <strain evidence="6">JCM 14371</strain>
    </source>
</reference>
<evidence type="ECO:0000313" key="6">
    <source>
        <dbReference type="EMBL" id="GGJ64862.1"/>
    </source>
</evidence>
<dbReference type="NCBIfam" id="TIGR02094">
    <property type="entry name" value="more_P_ylases"/>
    <property type="match status" value="1"/>
</dbReference>
<dbReference type="AlphaFoldDB" id="A0A917P759"/>